<protein>
    <submittedName>
        <fullName evidence="1">Uncharacterized protein</fullName>
    </submittedName>
</protein>
<dbReference type="AlphaFoldDB" id="A0A0A9L2R3"/>
<proteinExistence type="predicted"/>
<evidence type="ECO:0000313" key="1">
    <source>
        <dbReference type="EMBL" id="JAD50745.1"/>
    </source>
</evidence>
<dbReference type="EMBL" id="GBRH01247150">
    <property type="protein sequence ID" value="JAD50745.1"/>
    <property type="molecule type" value="Transcribed_RNA"/>
</dbReference>
<sequence>MTRHPGPRLAPSQSGITNWPVLAPRGVFRTQCRGIPFFQH</sequence>
<accession>A0A0A9L2R3</accession>
<reference evidence="1" key="1">
    <citation type="submission" date="2014-09" db="EMBL/GenBank/DDBJ databases">
        <authorList>
            <person name="Magalhaes I.L.F."/>
            <person name="Oliveira U."/>
            <person name="Santos F.R."/>
            <person name="Vidigal T.H.D.A."/>
            <person name="Brescovit A.D."/>
            <person name="Santos A.J."/>
        </authorList>
    </citation>
    <scope>NUCLEOTIDE SEQUENCE</scope>
    <source>
        <tissue evidence="1">Shoot tissue taken approximately 20 cm above the soil surface</tissue>
    </source>
</reference>
<organism evidence="1">
    <name type="scientific">Arundo donax</name>
    <name type="common">Giant reed</name>
    <name type="synonym">Donax arundinaceus</name>
    <dbReference type="NCBI Taxonomy" id="35708"/>
    <lineage>
        <taxon>Eukaryota</taxon>
        <taxon>Viridiplantae</taxon>
        <taxon>Streptophyta</taxon>
        <taxon>Embryophyta</taxon>
        <taxon>Tracheophyta</taxon>
        <taxon>Spermatophyta</taxon>
        <taxon>Magnoliopsida</taxon>
        <taxon>Liliopsida</taxon>
        <taxon>Poales</taxon>
        <taxon>Poaceae</taxon>
        <taxon>PACMAD clade</taxon>
        <taxon>Arundinoideae</taxon>
        <taxon>Arundineae</taxon>
        <taxon>Arundo</taxon>
    </lineage>
</organism>
<name>A0A0A9L2R3_ARUDO</name>
<reference evidence="1" key="2">
    <citation type="journal article" date="2015" name="Data Brief">
        <title>Shoot transcriptome of the giant reed, Arundo donax.</title>
        <authorList>
            <person name="Barrero R.A."/>
            <person name="Guerrero F.D."/>
            <person name="Moolhuijzen P."/>
            <person name="Goolsby J.A."/>
            <person name="Tidwell J."/>
            <person name="Bellgard S.E."/>
            <person name="Bellgard M.I."/>
        </authorList>
    </citation>
    <scope>NUCLEOTIDE SEQUENCE</scope>
    <source>
        <tissue evidence="1">Shoot tissue taken approximately 20 cm above the soil surface</tissue>
    </source>
</reference>